<evidence type="ECO:0000313" key="3">
    <source>
        <dbReference type="Proteomes" id="UP001500016"/>
    </source>
</evidence>
<evidence type="ECO:0000256" key="1">
    <source>
        <dbReference type="SAM" id="MobiDB-lite"/>
    </source>
</evidence>
<dbReference type="Proteomes" id="UP001500016">
    <property type="component" value="Unassembled WGS sequence"/>
</dbReference>
<reference evidence="3" key="1">
    <citation type="journal article" date="2019" name="Int. J. Syst. Evol. Microbiol.">
        <title>The Global Catalogue of Microorganisms (GCM) 10K type strain sequencing project: providing services to taxonomists for standard genome sequencing and annotation.</title>
        <authorList>
            <consortium name="The Broad Institute Genomics Platform"/>
            <consortium name="The Broad Institute Genome Sequencing Center for Infectious Disease"/>
            <person name="Wu L."/>
            <person name="Ma J."/>
        </authorList>
    </citation>
    <scope>NUCLEOTIDE SEQUENCE [LARGE SCALE GENOMIC DNA]</scope>
    <source>
        <strain evidence="3">JCM 15478</strain>
    </source>
</reference>
<gene>
    <name evidence="2" type="ORF">GCM10009801_44800</name>
</gene>
<proteinExistence type="predicted"/>
<feature type="region of interest" description="Disordered" evidence="1">
    <location>
        <begin position="1"/>
        <end position="20"/>
    </location>
</feature>
<keyword evidence="3" id="KW-1185">Reference proteome</keyword>
<evidence type="ECO:0000313" key="2">
    <source>
        <dbReference type="EMBL" id="GAA2083977.1"/>
    </source>
</evidence>
<protein>
    <submittedName>
        <fullName evidence="2">Uncharacterized protein</fullName>
    </submittedName>
</protein>
<dbReference type="EMBL" id="BAAAPE010000011">
    <property type="protein sequence ID" value="GAA2083977.1"/>
    <property type="molecule type" value="Genomic_DNA"/>
</dbReference>
<comment type="caution">
    <text evidence="2">The sequence shown here is derived from an EMBL/GenBank/DDBJ whole genome shotgun (WGS) entry which is preliminary data.</text>
</comment>
<sequence length="78" mass="8184">MHGEAPTVVGGKPEMWPSRPSLLTVRSNGARAALSSVSTRRASVRTTTEVLLVGAAAPPFSMLTVPVSLVRALTRRDG</sequence>
<organism evidence="2 3">
    <name type="scientific">Streptomyces albiaxialis</name>
    <dbReference type="NCBI Taxonomy" id="329523"/>
    <lineage>
        <taxon>Bacteria</taxon>
        <taxon>Bacillati</taxon>
        <taxon>Actinomycetota</taxon>
        <taxon>Actinomycetes</taxon>
        <taxon>Kitasatosporales</taxon>
        <taxon>Streptomycetaceae</taxon>
        <taxon>Streptomyces</taxon>
    </lineage>
</organism>
<accession>A0ABN2W519</accession>
<name>A0ABN2W519_9ACTN</name>